<proteinExistence type="predicted"/>
<evidence type="ECO:0000313" key="2">
    <source>
        <dbReference type="EMBL" id="CEH18345.1"/>
    </source>
</evidence>
<protein>
    <submittedName>
        <fullName evidence="2">Uncharacterized protein</fullName>
    </submittedName>
</protein>
<keyword evidence="3" id="KW-1185">Reference proteome</keyword>
<organism evidence="2 3">
    <name type="scientific">Ceraceosorus bombacis</name>
    <dbReference type="NCBI Taxonomy" id="401625"/>
    <lineage>
        <taxon>Eukaryota</taxon>
        <taxon>Fungi</taxon>
        <taxon>Dikarya</taxon>
        <taxon>Basidiomycota</taxon>
        <taxon>Ustilaginomycotina</taxon>
        <taxon>Exobasidiomycetes</taxon>
        <taxon>Ceraceosorales</taxon>
        <taxon>Ceraceosoraceae</taxon>
        <taxon>Ceraceosorus</taxon>
    </lineage>
</organism>
<dbReference type="Proteomes" id="UP000054845">
    <property type="component" value="Unassembled WGS sequence"/>
</dbReference>
<evidence type="ECO:0000313" key="3">
    <source>
        <dbReference type="Proteomes" id="UP000054845"/>
    </source>
</evidence>
<accession>A0A0P1BP93</accession>
<dbReference type="EMBL" id="CCYA01000270">
    <property type="protein sequence ID" value="CEH18345.1"/>
    <property type="molecule type" value="Genomic_DNA"/>
</dbReference>
<name>A0A0P1BP93_9BASI</name>
<feature type="region of interest" description="Disordered" evidence="1">
    <location>
        <begin position="1"/>
        <end position="62"/>
    </location>
</feature>
<feature type="compositionally biased region" description="Low complexity" evidence="1">
    <location>
        <begin position="32"/>
        <end position="49"/>
    </location>
</feature>
<feature type="compositionally biased region" description="Basic and acidic residues" evidence="1">
    <location>
        <begin position="1"/>
        <end position="10"/>
    </location>
</feature>
<evidence type="ECO:0000256" key="1">
    <source>
        <dbReference type="SAM" id="MobiDB-lite"/>
    </source>
</evidence>
<reference evidence="2 3" key="1">
    <citation type="submission" date="2014-09" db="EMBL/GenBank/DDBJ databases">
        <authorList>
            <person name="Magalhaes I.L.F."/>
            <person name="Oliveira U."/>
            <person name="Santos F.R."/>
            <person name="Vidigal T.H.D.A."/>
            <person name="Brescovit A.D."/>
            <person name="Santos A.J."/>
        </authorList>
    </citation>
    <scope>NUCLEOTIDE SEQUENCE [LARGE SCALE GENOMIC DNA]</scope>
</reference>
<sequence length="62" mass="6840">MQSRRDRAAHSDLPISKGAVDDALMSPHQESKPMSSFSESSLNLELHLSPEPPRLDSSPVLR</sequence>
<dbReference type="AlphaFoldDB" id="A0A0P1BP93"/>